<gene>
    <name evidence="1" type="ORF">E2C01_015838</name>
</gene>
<reference evidence="1 2" key="1">
    <citation type="submission" date="2019-05" db="EMBL/GenBank/DDBJ databases">
        <title>Another draft genome of Portunus trituberculatus and its Hox gene families provides insights of decapod evolution.</title>
        <authorList>
            <person name="Jeong J.-H."/>
            <person name="Song I."/>
            <person name="Kim S."/>
            <person name="Choi T."/>
            <person name="Kim D."/>
            <person name="Ryu S."/>
            <person name="Kim W."/>
        </authorList>
    </citation>
    <scope>NUCLEOTIDE SEQUENCE [LARGE SCALE GENOMIC DNA]</scope>
    <source>
        <tissue evidence="1">Muscle</tissue>
    </source>
</reference>
<organism evidence="1 2">
    <name type="scientific">Portunus trituberculatus</name>
    <name type="common">Swimming crab</name>
    <name type="synonym">Neptunus trituberculatus</name>
    <dbReference type="NCBI Taxonomy" id="210409"/>
    <lineage>
        <taxon>Eukaryota</taxon>
        <taxon>Metazoa</taxon>
        <taxon>Ecdysozoa</taxon>
        <taxon>Arthropoda</taxon>
        <taxon>Crustacea</taxon>
        <taxon>Multicrustacea</taxon>
        <taxon>Malacostraca</taxon>
        <taxon>Eumalacostraca</taxon>
        <taxon>Eucarida</taxon>
        <taxon>Decapoda</taxon>
        <taxon>Pleocyemata</taxon>
        <taxon>Brachyura</taxon>
        <taxon>Eubrachyura</taxon>
        <taxon>Portunoidea</taxon>
        <taxon>Portunidae</taxon>
        <taxon>Portuninae</taxon>
        <taxon>Portunus</taxon>
    </lineage>
</organism>
<dbReference type="OrthoDB" id="6360809at2759"/>
<name>A0A5B7DMW9_PORTR</name>
<keyword evidence="2" id="KW-1185">Reference proteome</keyword>
<evidence type="ECO:0000313" key="2">
    <source>
        <dbReference type="Proteomes" id="UP000324222"/>
    </source>
</evidence>
<dbReference type="Proteomes" id="UP000324222">
    <property type="component" value="Unassembled WGS sequence"/>
</dbReference>
<sequence length="313" mass="34120">MVQWNHMCFGGRGISKHTGSNLGRWPSVGQMNRDPWSVTDLYLEEIAIEVIVQDKQEASHHSDQAAKCDMQLQDLFSLFGKEQTESKVSNLSTSEPTLALSSNINSEMLEKDNKTCDQHLAGSVTSAACTQVSRVPLPTNMALVPITSVPKSLLHETSVTGSSGDLNVRGKKLELTSKSIKCVSELEIDTSKKLNDQKQDFALECAATSSSGNGTDLENFSDVEQETVTPSEEAQPTLGPWTGFEPMRLETPQTPQHAWLHCTTAAPKATCSSAVLRVLLLCLCLSVTGIVVRSKWGECPGGIFLLGWHKREC</sequence>
<protein>
    <submittedName>
        <fullName evidence="1">Uncharacterized protein</fullName>
    </submittedName>
</protein>
<proteinExistence type="predicted"/>
<accession>A0A5B7DMW9</accession>
<dbReference type="AlphaFoldDB" id="A0A5B7DMW9"/>
<comment type="caution">
    <text evidence="1">The sequence shown here is derived from an EMBL/GenBank/DDBJ whole genome shotgun (WGS) entry which is preliminary data.</text>
</comment>
<dbReference type="EMBL" id="VSRR010001129">
    <property type="protein sequence ID" value="MPC22810.1"/>
    <property type="molecule type" value="Genomic_DNA"/>
</dbReference>
<evidence type="ECO:0000313" key="1">
    <source>
        <dbReference type="EMBL" id="MPC22810.1"/>
    </source>
</evidence>